<reference evidence="1" key="1">
    <citation type="submission" date="2019-02" db="EMBL/GenBank/DDBJ databases">
        <authorList>
            <person name="Gruber-Vodicka R. H."/>
            <person name="Seah K. B. B."/>
        </authorList>
    </citation>
    <scope>NUCLEOTIDE SEQUENCE</scope>
    <source>
        <strain evidence="1">BECK_BZ123</strain>
        <strain evidence="2">BECK_BZ125</strain>
    </source>
</reference>
<evidence type="ECO:0000313" key="1">
    <source>
        <dbReference type="EMBL" id="VFK38069.1"/>
    </source>
</evidence>
<name>A0A450Y957_9GAMM</name>
<dbReference type="AlphaFoldDB" id="A0A450Y957"/>
<evidence type="ECO:0000313" key="2">
    <source>
        <dbReference type="EMBL" id="VFK38967.1"/>
    </source>
</evidence>
<gene>
    <name evidence="1" type="ORF">BECKTC1821D_GA0114238_100349</name>
    <name evidence="2" type="ORF">BECKTC1821E_GA0114239_100357</name>
</gene>
<accession>A0A450Y957</accession>
<proteinExistence type="predicted"/>
<dbReference type="EMBL" id="CAADFT010000003">
    <property type="protein sequence ID" value="VFK38967.1"/>
    <property type="molecule type" value="Genomic_DNA"/>
</dbReference>
<organism evidence="1">
    <name type="scientific">Candidatus Kentrum sp. TC</name>
    <dbReference type="NCBI Taxonomy" id="2126339"/>
    <lineage>
        <taxon>Bacteria</taxon>
        <taxon>Pseudomonadati</taxon>
        <taxon>Pseudomonadota</taxon>
        <taxon>Gammaproteobacteria</taxon>
        <taxon>Candidatus Kentrum</taxon>
    </lineage>
</organism>
<dbReference type="EMBL" id="CAADFS010000003">
    <property type="protein sequence ID" value="VFK38069.1"/>
    <property type="molecule type" value="Genomic_DNA"/>
</dbReference>
<protein>
    <submittedName>
        <fullName evidence="1">Uncharacterized protein</fullName>
    </submittedName>
</protein>
<sequence length="164" mass="18772">MIPAFYLCISRSSSQMRHPLPNIDFASPISMNISALRARLQTGGSLRERRFSRSFYFPKLQRHRASGLSRNPLETTCLCCTQTVHMRVSSVPHSLGSDCSMNFNVSENNEDPKKADARAKTHPAWVPPRSADIFRIRNTRPRHSESDFGPFRGHDRTLYTRPIR</sequence>